<organism evidence="1 2">
    <name type="scientific">Rangifer tarandus platyrhynchus</name>
    <name type="common">Svalbard reindeer</name>
    <dbReference type="NCBI Taxonomy" id="3082113"/>
    <lineage>
        <taxon>Eukaryota</taxon>
        <taxon>Metazoa</taxon>
        <taxon>Chordata</taxon>
        <taxon>Craniata</taxon>
        <taxon>Vertebrata</taxon>
        <taxon>Euteleostomi</taxon>
        <taxon>Mammalia</taxon>
        <taxon>Eutheria</taxon>
        <taxon>Laurasiatheria</taxon>
        <taxon>Artiodactyla</taxon>
        <taxon>Ruminantia</taxon>
        <taxon>Pecora</taxon>
        <taxon>Cervidae</taxon>
        <taxon>Odocoileinae</taxon>
        <taxon>Rangifer</taxon>
    </lineage>
</organism>
<accession>A0AC59Y9T0</accession>
<reference evidence="1" key="1">
    <citation type="submission" date="2023-05" db="EMBL/GenBank/DDBJ databases">
        <authorList>
            <consortium name="ELIXIR-Norway"/>
        </authorList>
    </citation>
    <scope>NUCLEOTIDE SEQUENCE</scope>
</reference>
<evidence type="ECO:0000313" key="1">
    <source>
        <dbReference type="EMBL" id="CAM9493918.1"/>
    </source>
</evidence>
<protein>
    <submittedName>
        <fullName evidence="1">Uncharacterized protein</fullName>
    </submittedName>
</protein>
<dbReference type="EMBL" id="OX596095">
    <property type="protein sequence ID" value="CAM9493918.1"/>
    <property type="molecule type" value="Genomic_DNA"/>
</dbReference>
<dbReference type="Proteomes" id="UP001162501">
    <property type="component" value="Chromosome 11"/>
</dbReference>
<reference evidence="1" key="2">
    <citation type="submission" date="2025-03" db="EMBL/GenBank/DDBJ databases">
        <authorList>
            <consortium name="ELIXIR-Norway"/>
            <consortium name="Elixir Norway"/>
        </authorList>
    </citation>
    <scope>NUCLEOTIDE SEQUENCE</scope>
</reference>
<gene>
    <name evidence="1" type="ORF">MRATA1EN22A_LOCUS3300</name>
</gene>
<evidence type="ECO:0000313" key="2">
    <source>
        <dbReference type="Proteomes" id="UP001162501"/>
    </source>
</evidence>
<proteinExistence type="predicted"/>
<name>A0AC59Y9T0_RANTA</name>
<sequence length="105" mass="11100">MTAVTLTCSVIRPARASSVFKIPCAWLTRRERNLRCISGTIRGSLVCPAVSGGGGGEPRCAQPARCSAAVPMLSVQRELSSRWGQAVPLQGPCLCSQSLVCTPRN</sequence>